<dbReference type="GO" id="GO:0016301">
    <property type="term" value="F:kinase activity"/>
    <property type="evidence" value="ECO:0007669"/>
    <property type="project" value="UniProtKB-KW"/>
</dbReference>
<dbReference type="InterPro" id="IPR051678">
    <property type="entry name" value="AGP_Transferase"/>
</dbReference>
<dbReference type="Gene3D" id="3.90.1200.10">
    <property type="match status" value="1"/>
</dbReference>
<accession>A0AAN7C560</accession>
<dbReference type="PANTHER" id="PTHR21310">
    <property type="entry name" value="AMINOGLYCOSIDE PHOSPHOTRANSFERASE-RELATED-RELATED"/>
    <property type="match status" value="1"/>
</dbReference>
<gene>
    <name evidence="2" type="ORF">C8A03DRAFT_46440</name>
</gene>
<dbReference type="PANTHER" id="PTHR21310:SF48">
    <property type="entry name" value="AMINOGLYCOSIDE PHOSPHOTRANSFERASE DOMAIN-CONTAINING PROTEIN"/>
    <property type="match status" value="1"/>
</dbReference>
<evidence type="ECO:0000313" key="2">
    <source>
        <dbReference type="EMBL" id="KAK4235425.1"/>
    </source>
</evidence>
<reference evidence="2" key="2">
    <citation type="submission" date="2023-05" db="EMBL/GenBank/DDBJ databases">
        <authorList>
            <consortium name="Lawrence Berkeley National Laboratory"/>
            <person name="Steindorff A."/>
            <person name="Hensen N."/>
            <person name="Bonometti L."/>
            <person name="Westerberg I."/>
            <person name="Brannstrom I.O."/>
            <person name="Guillou S."/>
            <person name="Cros-Aarteil S."/>
            <person name="Calhoun S."/>
            <person name="Haridas S."/>
            <person name="Kuo A."/>
            <person name="Mondo S."/>
            <person name="Pangilinan J."/>
            <person name="Riley R."/>
            <person name="Labutti K."/>
            <person name="Andreopoulos B."/>
            <person name="Lipzen A."/>
            <person name="Chen C."/>
            <person name="Yanf M."/>
            <person name="Daum C."/>
            <person name="Ng V."/>
            <person name="Clum A."/>
            <person name="Ohm R."/>
            <person name="Martin F."/>
            <person name="Silar P."/>
            <person name="Natvig D."/>
            <person name="Lalanne C."/>
            <person name="Gautier V."/>
            <person name="Ament-Velasquez S.L."/>
            <person name="Kruys A."/>
            <person name="Hutchinson M.I."/>
            <person name="Powell A.J."/>
            <person name="Barry K."/>
            <person name="Miller A.N."/>
            <person name="Grigoriev I.V."/>
            <person name="Debuchy R."/>
            <person name="Gladieux P."/>
            <person name="Thoren M.H."/>
            <person name="Johannesson H."/>
        </authorList>
    </citation>
    <scope>NUCLEOTIDE SEQUENCE</scope>
    <source>
        <strain evidence="2">CBS 532.94</strain>
    </source>
</reference>
<feature type="domain" description="Aminoglycoside phosphotransferase" evidence="1">
    <location>
        <begin position="30"/>
        <end position="252"/>
    </location>
</feature>
<sequence>MSSNSLPTSPPAWFTFQDAALIYQAGERKVWKIRDEFILKRTRATGINSEAATHRFVADNTSIPVPFVYGEWQSEDRRWHYLLEGRIHGQTLADCWARLTVDDKLDLAEQVLAYMLQLRRFTAGSLRSLSGKPLPNNLFVPAPFPEGARGYLRGTWRTDDDIFAREFQPALERARVAPDLVRLLRRTMPPCAGQLQLTHCDLYVGNVMVDLSGGRAVVSAIIDWESAGYWPAWFQHARITHGCSKHDGEWKYILSRLQQSSIPHADHGRVWWDTVQTLLYRPSSLQARAWLRLLVGYVRGERSVSELEKYQEIDGEEAAVLNTVPRGGGRGADGYYSTAIGAFRRR</sequence>
<evidence type="ECO:0000259" key="1">
    <source>
        <dbReference type="Pfam" id="PF01636"/>
    </source>
</evidence>
<dbReference type="AlphaFoldDB" id="A0AAN7C560"/>
<reference evidence="2" key="1">
    <citation type="journal article" date="2023" name="Mol. Phylogenet. Evol.">
        <title>Genome-scale phylogeny and comparative genomics of the fungal order Sordariales.</title>
        <authorList>
            <person name="Hensen N."/>
            <person name="Bonometti L."/>
            <person name="Westerberg I."/>
            <person name="Brannstrom I.O."/>
            <person name="Guillou S."/>
            <person name="Cros-Aarteil S."/>
            <person name="Calhoun S."/>
            <person name="Haridas S."/>
            <person name="Kuo A."/>
            <person name="Mondo S."/>
            <person name="Pangilinan J."/>
            <person name="Riley R."/>
            <person name="LaButti K."/>
            <person name="Andreopoulos B."/>
            <person name="Lipzen A."/>
            <person name="Chen C."/>
            <person name="Yan M."/>
            <person name="Daum C."/>
            <person name="Ng V."/>
            <person name="Clum A."/>
            <person name="Steindorff A."/>
            <person name="Ohm R.A."/>
            <person name="Martin F."/>
            <person name="Silar P."/>
            <person name="Natvig D.O."/>
            <person name="Lalanne C."/>
            <person name="Gautier V."/>
            <person name="Ament-Velasquez S.L."/>
            <person name="Kruys A."/>
            <person name="Hutchinson M.I."/>
            <person name="Powell A.J."/>
            <person name="Barry K."/>
            <person name="Miller A.N."/>
            <person name="Grigoriev I.V."/>
            <person name="Debuchy R."/>
            <person name="Gladieux P."/>
            <person name="Hiltunen Thoren M."/>
            <person name="Johannesson H."/>
        </authorList>
    </citation>
    <scope>NUCLEOTIDE SEQUENCE</scope>
    <source>
        <strain evidence="2">CBS 532.94</strain>
    </source>
</reference>
<dbReference type="CDD" id="cd05120">
    <property type="entry name" value="APH_ChoK_like"/>
    <property type="match status" value="1"/>
</dbReference>
<keyword evidence="2" id="KW-0418">Kinase</keyword>
<comment type="caution">
    <text evidence="2">The sequence shown here is derived from an EMBL/GenBank/DDBJ whole genome shotgun (WGS) entry which is preliminary data.</text>
</comment>
<dbReference type="Pfam" id="PF01636">
    <property type="entry name" value="APH"/>
    <property type="match status" value="1"/>
</dbReference>
<dbReference type="SUPFAM" id="SSF56112">
    <property type="entry name" value="Protein kinase-like (PK-like)"/>
    <property type="match status" value="1"/>
</dbReference>
<name>A0AAN7C560_9PEZI</name>
<protein>
    <submittedName>
        <fullName evidence="2">Kinase-like domain-containing protein</fullName>
    </submittedName>
</protein>
<proteinExistence type="predicted"/>
<dbReference type="EMBL" id="MU860268">
    <property type="protein sequence ID" value="KAK4235425.1"/>
    <property type="molecule type" value="Genomic_DNA"/>
</dbReference>
<keyword evidence="3" id="KW-1185">Reference proteome</keyword>
<dbReference type="Proteomes" id="UP001303760">
    <property type="component" value="Unassembled WGS sequence"/>
</dbReference>
<keyword evidence="2" id="KW-0808">Transferase</keyword>
<organism evidence="2 3">
    <name type="scientific">Achaetomium macrosporum</name>
    <dbReference type="NCBI Taxonomy" id="79813"/>
    <lineage>
        <taxon>Eukaryota</taxon>
        <taxon>Fungi</taxon>
        <taxon>Dikarya</taxon>
        <taxon>Ascomycota</taxon>
        <taxon>Pezizomycotina</taxon>
        <taxon>Sordariomycetes</taxon>
        <taxon>Sordariomycetidae</taxon>
        <taxon>Sordariales</taxon>
        <taxon>Chaetomiaceae</taxon>
        <taxon>Achaetomium</taxon>
    </lineage>
</organism>
<dbReference type="InterPro" id="IPR011009">
    <property type="entry name" value="Kinase-like_dom_sf"/>
</dbReference>
<evidence type="ECO:0000313" key="3">
    <source>
        <dbReference type="Proteomes" id="UP001303760"/>
    </source>
</evidence>
<dbReference type="InterPro" id="IPR002575">
    <property type="entry name" value="Aminoglycoside_PTrfase"/>
</dbReference>